<dbReference type="PANTHER" id="PTHR12272">
    <property type="entry name" value="DEADENYLATION COMPLEX SUBUNIT PAN3"/>
    <property type="match status" value="1"/>
</dbReference>
<evidence type="ECO:0000313" key="13">
    <source>
        <dbReference type="Proteomes" id="UP000292702"/>
    </source>
</evidence>
<dbReference type="STRING" id="92696.A0A4R0R7U0"/>
<feature type="compositionally biased region" description="Low complexity" evidence="9">
    <location>
        <begin position="126"/>
        <end position="138"/>
    </location>
</feature>
<organism evidence="12 13">
    <name type="scientific">Steccherinum ochraceum</name>
    <dbReference type="NCBI Taxonomy" id="92696"/>
    <lineage>
        <taxon>Eukaryota</taxon>
        <taxon>Fungi</taxon>
        <taxon>Dikarya</taxon>
        <taxon>Basidiomycota</taxon>
        <taxon>Agaricomycotina</taxon>
        <taxon>Agaricomycetes</taxon>
        <taxon>Polyporales</taxon>
        <taxon>Steccherinaceae</taxon>
        <taxon>Steccherinum</taxon>
    </lineage>
</organism>
<dbReference type="Pfam" id="PF25586">
    <property type="entry name" value="zf-CCCH_PAN3"/>
    <property type="match status" value="1"/>
</dbReference>
<evidence type="ECO:0000256" key="2">
    <source>
        <dbReference type="ARBA" id="ARBA00022490"/>
    </source>
</evidence>
<comment type="domain">
    <text evidence="7">The pseudokinase domain, the coiled-coil (CC), and C-terminal knob domain (CK) form a structural unit (PKC) that forms an extensive high-affinity interaction surface for PAN2.</text>
</comment>
<feature type="binding site" evidence="7">
    <location>
        <begin position="344"/>
        <end position="351"/>
    </location>
    <ligand>
        <name>ATP</name>
        <dbReference type="ChEBI" id="CHEBI:30616"/>
    </ligand>
</feature>
<keyword evidence="6 7" id="KW-0175">Coiled coil</keyword>
<gene>
    <name evidence="7 12" type="primary">PAN3</name>
    <name evidence="12" type="ORF">EIP91_011010</name>
</gene>
<dbReference type="InterPro" id="IPR030844">
    <property type="entry name" value="PAN3"/>
</dbReference>
<dbReference type="InterPro" id="IPR000571">
    <property type="entry name" value="Znf_CCCH"/>
</dbReference>
<dbReference type="GO" id="GO:0006397">
    <property type="term" value="P:mRNA processing"/>
    <property type="evidence" value="ECO:0007669"/>
    <property type="project" value="UniProtKB-KW"/>
</dbReference>
<feature type="region of interest" description="Disordered" evidence="9">
    <location>
        <begin position="19"/>
        <end position="43"/>
    </location>
</feature>
<comment type="caution">
    <text evidence="7">Lacks conserved residue(s) required for the propagation of feature annotation.</text>
</comment>
<dbReference type="PROSITE" id="PS50103">
    <property type="entry name" value="ZF_C3H1"/>
    <property type="match status" value="1"/>
</dbReference>
<evidence type="ECO:0000256" key="4">
    <source>
        <dbReference type="ARBA" id="ARBA00022741"/>
    </source>
</evidence>
<dbReference type="InterPro" id="IPR011009">
    <property type="entry name" value="Kinase-like_dom_sf"/>
</dbReference>
<evidence type="ECO:0000256" key="7">
    <source>
        <dbReference type="HAMAP-Rule" id="MF_03181"/>
    </source>
</evidence>
<evidence type="ECO:0000256" key="9">
    <source>
        <dbReference type="SAM" id="MobiDB-lite"/>
    </source>
</evidence>
<dbReference type="Gene3D" id="1.20.5.5160">
    <property type="match status" value="1"/>
</dbReference>
<evidence type="ECO:0000256" key="8">
    <source>
        <dbReference type="PROSITE-ProRule" id="PRU00723"/>
    </source>
</evidence>
<feature type="region of interest" description="Disordered" evidence="9">
    <location>
        <begin position="116"/>
        <end position="140"/>
    </location>
</feature>
<dbReference type="Gene3D" id="1.10.510.10">
    <property type="entry name" value="Transferase(Phosphotransferase) domain 1"/>
    <property type="match status" value="1"/>
</dbReference>
<feature type="zinc finger region" description="C3H1-type" evidence="8">
    <location>
        <begin position="41"/>
        <end position="70"/>
    </location>
</feature>
<dbReference type="PROSITE" id="PS50011">
    <property type="entry name" value="PROTEIN_KINASE_DOM"/>
    <property type="match status" value="1"/>
</dbReference>
<keyword evidence="8" id="KW-0479">Metal-binding</keyword>
<accession>A0A4R0R7U0</accession>
<dbReference type="InterPro" id="IPR000719">
    <property type="entry name" value="Prot_kinase_dom"/>
</dbReference>
<feature type="domain" description="C3H1-type" evidence="11">
    <location>
        <begin position="41"/>
        <end position="70"/>
    </location>
</feature>
<comment type="subcellular location">
    <subcellularLocation>
        <location evidence="1 7">Cytoplasm</location>
    </subcellularLocation>
</comment>
<dbReference type="GO" id="GO:0000932">
    <property type="term" value="C:P-body"/>
    <property type="evidence" value="ECO:0007669"/>
    <property type="project" value="TreeGrafter"/>
</dbReference>
<dbReference type="GO" id="GO:0008270">
    <property type="term" value="F:zinc ion binding"/>
    <property type="evidence" value="ECO:0007669"/>
    <property type="project" value="UniProtKB-KW"/>
</dbReference>
<comment type="similarity">
    <text evidence="7">Belongs to the protein kinase superfamily. PAN3 family.</text>
</comment>
<keyword evidence="3 7" id="KW-0507">mRNA processing</keyword>
<dbReference type="AlphaFoldDB" id="A0A4R0R7U0"/>
<name>A0A4R0R7U0_9APHY</name>
<dbReference type="GO" id="GO:0031251">
    <property type="term" value="C:PAN complex"/>
    <property type="evidence" value="ECO:0007669"/>
    <property type="project" value="UniProtKB-UniRule"/>
</dbReference>
<dbReference type="GO" id="GO:0000289">
    <property type="term" value="P:nuclear-transcribed mRNA poly(A) tail shortening"/>
    <property type="evidence" value="ECO:0007669"/>
    <property type="project" value="UniProtKB-UniRule"/>
</dbReference>
<feature type="coiled-coil region" evidence="7">
    <location>
        <begin position="509"/>
        <end position="547"/>
    </location>
</feature>
<evidence type="ECO:0000259" key="11">
    <source>
        <dbReference type="PROSITE" id="PS50103"/>
    </source>
</evidence>
<keyword evidence="13" id="KW-1185">Reference proteome</keyword>
<feature type="domain" description="Protein kinase" evidence="10">
    <location>
        <begin position="266"/>
        <end position="595"/>
    </location>
</feature>
<evidence type="ECO:0000259" key="10">
    <source>
        <dbReference type="PROSITE" id="PS50011"/>
    </source>
</evidence>
<dbReference type="GO" id="GO:0005524">
    <property type="term" value="F:ATP binding"/>
    <property type="evidence" value="ECO:0007669"/>
    <property type="project" value="UniProtKB-UniRule"/>
</dbReference>
<dbReference type="FunFam" id="1.20.5.5160:FF:000002">
    <property type="entry name" value="PAN2-PAN3 deadenylation complex subunit PAN3"/>
    <property type="match status" value="1"/>
</dbReference>
<reference evidence="12 13" key="1">
    <citation type="submission" date="2018-11" db="EMBL/GenBank/DDBJ databases">
        <title>Genome assembly of Steccherinum ochraceum LE-BIN_3174, the white-rot fungus of the Steccherinaceae family (The Residual Polyporoid clade, Polyporales, Basidiomycota).</title>
        <authorList>
            <person name="Fedorova T.V."/>
            <person name="Glazunova O.A."/>
            <person name="Landesman E.O."/>
            <person name="Moiseenko K.V."/>
            <person name="Psurtseva N.V."/>
            <person name="Savinova O.S."/>
            <person name="Shakhova N.V."/>
            <person name="Tyazhelova T.V."/>
            <person name="Vasina D.V."/>
        </authorList>
    </citation>
    <scope>NUCLEOTIDE SEQUENCE [LARGE SCALE GENOMIC DNA]</scope>
    <source>
        <strain evidence="12 13">LE-BIN_3174</strain>
    </source>
</reference>
<dbReference type="GO" id="GO:0008143">
    <property type="term" value="F:poly(A) binding"/>
    <property type="evidence" value="ECO:0007669"/>
    <property type="project" value="TreeGrafter"/>
</dbReference>
<dbReference type="InterPro" id="IPR041332">
    <property type="entry name" value="Pan3_CK"/>
</dbReference>
<dbReference type="Gene3D" id="6.10.250.3160">
    <property type="match status" value="1"/>
</dbReference>
<dbReference type="Proteomes" id="UP000292702">
    <property type="component" value="Unassembled WGS sequence"/>
</dbReference>
<keyword evidence="4 7" id="KW-0547">Nucleotide-binding</keyword>
<comment type="domain">
    <text evidence="7">Contains a pseudokinase domain. The protein kinase domain is predicted to be catalytically inactive because some of the residues important for catalytic activity are substituted and it lacks the equivalent of the binding site for a peptide substrate. However, it has retained an ATP-binding site and ATP-binding is required for mRNA degradation, stimulating the activity of the PAN2 nuclease in vitro. The nucleotide-binding site is juxtaposed to the RNase active site of PAN2 in the complex and may actually bind nucleosides of a poly(A) RNA rather than ATP, feeding the poly(A)-tail to the active site of the deadenylase and thus increasing the efficiency with which this distributive enzyme degrades oligo(A) RNAs.</text>
</comment>
<dbReference type="SUPFAM" id="SSF56112">
    <property type="entry name" value="Protein kinase-like (PK-like)"/>
    <property type="match status" value="1"/>
</dbReference>
<dbReference type="Gene3D" id="1.10.287.3700">
    <property type="match status" value="1"/>
</dbReference>
<comment type="domain">
    <text evidence="7">The N-terminal zinc finger binds to poly(A) RNA.</text>
</comment>
<feature type="binding site" evidence="7">
    <location>
        <position position="295"/>
    </location>
    <ligand>
        <name>ATP</name>
        <dbReference type="ChEBI" id="CHEBI:30616"/>
    </ligand>
</feature>
<feature type="region of interest" description="Knob domain" evidence="7">
    <location>
        <begin position="548"/>
        <end position="643"/>
    </location>
</feature>
<keyword evidence="2 7" id="KW-0963">Cytoplasm</keyword>
<evidence type="ECO:0000256" key="1">
    <source>
        <dbReference type="ARBA" id="ARBA00004496"/>
    </source>
</evidence>
<evidence type="ECO:0000256" key="6">
    <source>
        <dbReference type="ARBA" id="ARBA00023054"/>
    </source>
</evidence>
<comment type="caution">
    <text evidence="12">The sequence shown here is derived from an EMBL/GenBank/DDBJ whole genome shotgun (WGS) entry which is preliminary data.</text>
</comment>
<keyword evidence="8" id="KW-0862">Zinc</keyword>
<evidence type="ECO:0000256" key="5">
    <source>
        <dbReference type="ARBA" id="ARBA00022840"/>
    </source>
</evidence>
<protein>
    <recommendedName>
        <fullName evidence="7">PAN2-PAN3 deadenylation complex subunit PAN3</fullName>
    </recommendedName>
    <alternativeName>
        <fullName evidence="7">PAB1P-dependent poly(A)-specific ribonuclease</fullName>
    </alternativeName>
    <alternativeName>
        <fullName evidence="7">Poly(A)-nuclease deadenylation complex subunit 3</fullName>
        <shortName evidence="7">PAN deadenylation complex subunit 3</shortName>
    </alternativeName>
</protein>
<dbReference type="Pfam" id="PF00069">
    <property type="entry name" value="Pkinase"/>
    <property type="match status" value="1"/>
</dbReference>
<dbReference type="FunFam" id="1.10.287.3700:FF:000001">
    <property type="entry name" value="PAN2-PAN3 deadenylation complex subunit PAN3"/>
    <property type="match status" value="1"/>
</dbReference>
<comment type="function">
    <text evidence="7">Regulatory subunit of the poly(A)-nuclease (PAN) deadenylation complex, one of two cytoplasmic mRNA deadenylases involved in mRNA turnover. PAN specifically shortens poly(A) tails of RNA and the activity is stimulated by poly(A)-binding protein PAB1. PAN deadenylation is followed by rapid degradation of the shortened mRNA tails by the CCR4-NOT complex. Deadenylated mRNAs are then degraded by two alternative mechanisms, namely exosome-mediated 3'-5' exonucleolytic degradation, or deadenlyation-dependent mRNA decaping and subsequent 5'-3' exonucleolytic degradation by XRN1. May also be involved in post-transcriptional maturation of mRNA poly(A) tails. PAN3 acts as a positive regulator for PAN activity, recruiting the catalytic subunit PAN2 to mRNA via its interaction with RNA and with PAB1.</text>
</comment>
<dbReference type="Pfam" id="PF18101">
    <property type="entry name" value="Pan3_CK"/>
    <property type="match status" value="1"/>
</dbReference>
<keyword evidence="5 7" id="KW-0067">ATP-binding</keyword>
<dbReference type="OrthoDB" id="204958at2759"/>
<dbReference type="HAMAP" id="MF_03181">
    <property type="entry name" value="PAN3"/>
    <property type="match status" value="1"/>
</dbReference>
<sequence>MATGDLAFFSRPSSSAVRIVAPTNGHDPSPSPKPSPKKSESIAQRPCRNIVIYGSCKFQDKGCIYYHPQRDNPSPIPPNESPTLSNALPAQSVNAPVFVPKTPVVQPAVPATVASPPPVEAKANHSQSSSSSSSGPPSFEEFEYDPYAYSNFTPNADETANGDSLVGGMHGMQHNPYDTPGMLEYDNQDPMDVFYAGQPTFVRQPLNYHLYSQSLPENLEPRYFVSDDIREELQRRSEIIYTAPAPGLGLPDELQGYHSLLPLETTTGDRRKFGSWVSTVYRAISSKDGMPYVLRRVGVENFRVTSQAAFSAIEKWSRVRHPNIVTIREAFTTRAFGALVVVYDYHPNAKTLFDAHVKPKAPQFPNGHGRMPSSEAKISERTLWSYLIQIASALKAVHDAGLSMRVIDPSKVLITGQNRIRIGSCGIVDVLMHDTRQDVPRLQQEDFNMFGRLVFSLCCTSLGVMNDLQKAVANLGKGYSADIKNVALFLISKPGPHKTIGQLFDLIGSRLLTEFDESQSAADRLEGELMSELENGRLVRLLCKFGFINERPEFARDARWSETGDRYIIKLFRDYVFHQVDEHGRPVVNLSHVLTCLNKLDAGVEERIMLISRDEQSCLVVSYKEIKACVSSAFNELGLGEVG</sequence>
<feature type="binding site" evidence="7">
    <location>
        <begin position="410"/>
        <end position="411"/>
    </location>
    <ligand>
        <name>ATP</name>
        <dbReference type="ChEBI" id="CHEBI:30616"/>
    </ligand>
</feature>
<comment type="subunit">
    <text evidence="7">Homodimer. Forms a heterotrimer with a catalytic subunit PAN2 to form the poly(A)-nuclease (PAN) deadenylation complex. Interacts (via PAM-2 motif) with poly(A)-binding protein PAB1 (via PABC domain), conferring substrate specificity of the enzyme complex.</text>
</comment>
<keyword evidence="8" id="KW-0863">Zinc-finger</keyword>
<dbReference type="GO" id="GO:0004672">
    <property type="term" value="F:protein kinase activity"/>
    <property type="evidence" value="ECO:0007669"/>
    <property type="project" value="InterPro"/>
</dbReference>
<proteinExistence type="inferred from homology"/>
<dbReference type="EMBL" id="RWJN01000691">
    <property type="protein sequence ID" value="TCD59959.1"/>
    <property type="molecule type" value="Genomic_DNA"/>
</dbReference>
<evidence type="ECO:0000256" key="3">
    <source>
        <dbReference type="ARBA" id="ARBA00022664"/>
    </source>
</evidence>
<dbReference type="PANTHER" id="PTHR12272:SF11">
    <property type="entry name" value="PAN2-PAN3 DEADENYLATION COMPLEX SUBUNIT PAN3"/>
    <property type="match status" value="1"/>
</dbReference>
<evidence type="ECO:0000313" key="12">
    <source>
        <dbReference type="EMBL" id="TCD59959.1"/>
    </source>
</evidence>